<dbReference type="Gene3D" id="2.30.30.150">
    <property type="entry name" value="KorB, C-terminal domain"/>
    <property type="match status" value="1"/>
</dbReference>
<protein>
    <recommendedName>
        <fullName evidence="2">KorB C-terminal domain-containing protein</fullName>
    </recommendedName>
</protein>
<name>A0A6V7ESI2_9XANT</name>
<proteinExistence type="predicted"/>
<dbReference type="InterPro" id="IPR010575">
    <property type="entry name" value="KorB_C"/>
</dbReference>
<gene>
    <name evidence="3" type="ORF">CFBP8129_39280</name>
</gene>
<reference evidence="3" key="1">
    <citation type="submission" date="2020-07" db="EMBL/GenBank/DDBJ databases">
        <authorList>
            <person name="Pothier F. J."/>
        </authorList>
    </citation>
    <scope>NUCLEOTIDE SEQUENCE</scope>
    <source>
        <strain evidence="3">CFBP 8129</strain>
    </source>
</reference>
<feature type="domain" description="KorB C-terminal" evidence="2">
    <location>
        <begin position="72"/>
        <end position="124"/>
    </location>
</feature>
<dbReference type="AlphaFoldDB" id="A0A6V7ESI2"/>
<evidence type="ECO:0000259" key="2">
    <source>
        <dbReference type="Pfam" id="PF06613"/>
    </source>
</evidence>
<organism evidence="3">
    <name type="scientific">Xanthomonas hortorum pv. gardneri</name>
    <dbReference type="NCBI Taxonomy" id="2754056"/>
    <lineage>
        <taxon>Bacteria</taxon>
        <taxon>Pseudomonadati</taxon>
        <taxon>Pseudomonadota</taxon>
        <taxon>Gammaproteobacteria</taxon>
        <taxon>Lysobacterales</taxon>
        <taxon>Lysobacteraceae</taxon>
        <taxon>Xanthomonas</taxon>
    </lineage>
</organism>
<feature type="region of interest" description="Disordered" evidence="1">
    <location>
        <begin position="1"/>
        <end position="76"/>
    </location>
</feature>
<sequence>MSELAAPGAGAGHGGNSGSAGEAEDEGSKAKSASKKGENDDQGDGAGAGEEGDSGRDTGELTSWPKGRAVSDPDRMSKPLLLVEFDGRSAAVLLNRRPTTAGLIHIGFEDGGGDQEVEAGACKINLLAEAEK</sequence>
<dbReference type="GO" id="GO:0003677">
    <property type="term" value="F:DNA binding"/>
    <property type="evidence" value="ECO:0007669"/>
    <property type="project" value="InterPro"/>
</dbReference>
<accession>A0A6V7ESI2</accession>
<dbReference type="InterPro" id="IPR037048">
    <property type="entry name" value="KorB_C_sf"/>
</dbReference>
<dbReference type="GO" id="GO:0045892">
    <property type="term" value="P:negative regulation of DNA-templated transcription"/>
    <property type="evidence" value="ECO:0007669"/>
    <property type="project" value="InterPro"/>
</dbReference>
<dbReference type="EMBL" id="LR828253">
    <property type="protein sequence ID" value="CAD0354235.1"/>
    <property type="molecule type" value="Genomic_DNA"/>
</dbReference>
<dbReference type="Pfam" id="PF06613">
    <property type="entry name" value="KorB_C"/>
    <property type="match status" value="1"/>
</dbReference>
<evidence type="ECO:0000256" key="1">
    <source>
        <dbReference type="SAM" id="MobiDB-lite"/>
    </source>
</evidence>
<dbReference type="InterPro" id="IPR008988">
    <property type="entry name" value="Transcriptional_repressor_C"/>
</dbReference>
<dbReference type="EMBL" id="LR828253">
    <property type="protein sequence ID" value="CAD0354233.1"/>
    <property type="molecule type" value="Genomic_DNA"/>
</dbReference>
<dbReference type="SUPFAM" id="SSF50037">
    <property type="entry name" value="C-terminal domain of transcriptional repressors"/>
    <property type="match status" value="1"/>
</dbReference>
<evidence type="ECO:0000313" key="3">
    <source>
        <dbReference type="EMBL" id="CAD0354235.1"/>
    </source>
</evidence>
<feature type="compositionally biased region" description="Gly residues" evidence="1">
    <location>
        <begin position="9"/>
        <end position="18"/>
    </location>
</feature>